<accession>A0A4Z2I2I5</accession>
<gene>
    <name evidence="2" type="ORF">EYF80_018287</name>
</gene>
<sequence>MLGCLKGAEPGITGGRFILSSVGILQQTLQQCNLLIVGPLLGQLQHLVLVLKTNQMFSGATHGTEETARESEPSLLAIGNKPITSKIVTAATCGRDASEKEGKEWECKKENQKEQEDMGSVVEDGGIEGLWAVHIRVSSSHHWSLFTHQLQKHTDIHNEDNQRPAAPADGLRSTVSHPNPTVDSAAQNKLKHPPEFCRVRVLPNEVDVGEFTSANSRVRCFASPASAGGGLGGRSLQCIDEPRYVSTSDARVHSSRAGCERTEKCLGEDVERRGQVGDCSHKAEKNPNPEHPEEATHREHLPKGMTEQEPVKRRMVPGSNGRVQPTRVAAKAQSSRRKST</sequence>
<feature type="compositionally biased region" description="Polar residues" evidence="1">
    <location>
        <begin position="173"/>
        <end position="187"/>
    </location>
</feature>
<comment type="caution">
    <text evidence="2">The sequence shown here is derived from an EMBL/GenBank/DDBJ whole genome shotgun (WGS) entry which is preliminary data.</text>
</comment>
<feature type="compositionally biased region" description="Basic and acidic residues" evidence="1">
    <location>
        <begin position="99"/>
        <end position="116"/>
    </location>
</feature>
<evidence type="ECO:0000256" key="1">
    <source>
        <dbReference type="SAM" id="MobiDB-lite"/>
    </source>
</evidence>
<evidence type="ECO:0000313" key="3">
    <source>
        <dbReference type="Proteomes" id="UP000314294"/>
    </source>
</evidence>
<dbReference type="AlphaFoldDB" id="A0A4Z2I2I5"/>
<protein>
    <submittedName>
        <fullName evidence="2">Uncharacterized protein</fullName>
    </submittedName>
</protein>
<dbReference type="Proteomes" id="UP000314294">
    <property type="component" value="Unassembled WGS sequence"/>
</dbReference>
<evidence type="ECO:0000313" key="2">
    <source>
        <dbReference type="EMBL" id="TNN71453.1"/>
    </source>
</evidence>
<feature type="region of interest" description="Disordered" evidence="1">
    <location>
        <begin position="99"/>
        <end position="119"/>
    </location>
</feature>
<dbReference type="EMBL" id="SRLO01000149">
    <property type="protein sequence ID" value="TNN71453.1"/>
    <property type="molecule type" value="Genomic_DNA"/>
</dbReference>
<keyword evidence="3" id="KW-1185">Reference proteome</keyword>
<name>A0A4Z2I2I5_9TELE</name>
<proteinExistence type="predicted"/>
<reference evidence="2 3" key="1">
    <citation type="submission" date="2019-03" db="EMBL/GenBank/DDBJ databases">
        <title>First draft genome of Liparis tanakae, snailfish: a comprehensive survey of snailfish specific genes.</title>
        <authorList>
            <person name="Kim W."/>
            <person name="Song I."/>
            <person name="Jeong J.-H."/>
            <person name="Kim D."/>
            <person name="Kim S."/>
            <person name="Ryu S."/>
            <person name="Song J.Y."/>
            <person name="Lee S.K."/>
        </authorList>
    </citation>
    <scope>NUCLEOTIDE SEQUENCE [LARGE SCALE GENOMIC DNA]</scope>
    <source>
        <tissue evidence="2">Muscle</tissue>
    </source>
</reference>
<feature type="compositionally biased region" description="Basic and acidic residues" evidence="1">
    <location>
        <begin position="272"/>
        <end position="302"/>
    </location>
</feature>
<organism evidence="2 3">
    <name type="scientific">Liparis tanakae</name>
    <name type="common">Tanaka's snailfish</name>
    <dbReference type="NCBI Taxonomy" id="230148"/>
    <lineage>
        <taxon>Eukaryota</taxon>
        <taxon>Metazoa</taxon>
        <taxon>Chordata</taxon>
        <taxon>Craniata</taxon>
        <taxon>Vertebrata</taxon>
        <taxon>Euteleostomi</taxon>
        <taxon>Actinopterygii</taxon>
        <taxon>Neopterygii</taxon>
        <taxon>Teleostei</taxon>
        <taxon>Neoteleostei</taxon>
        <taxon>Acanthomorphata</taxon>
        <taxon>Eupercaria</taxon>
        <taxon>Perciformes</taxon>
        <taxon>Cottioidei</taxon>
        <taxon>Cottales</taxon>
        <taxon>Liparidae</taxon>
        <taxon>Liparis</taxon>
    </lineage>
</organism>
<feature type="region of interest" description="Disordered" evidence="1">
    <location>
        <begin position="159"/>
        <end position="189"/>
    </location>
</feature>
<feature type="region of interest" description="Disordered" evidence="1">
    <location>
        <begin position="272"/>
        <end position="340"/>
    </location>
</feature>